<proteinExistence type="predicted"/>
<organism evidence="1 2">
    <name type="scientific">Ornithobacterium rhinotracheale (strain ATCC 51463 / DSM 15997 / CCUG 23171 / CIP 104009 / LMG 9086)</name>
    <dbReference type="NCBI Taxonomy" id="867902"/>
    <lineage>
        <taxon>Bacteria</taxon>
        <taxon>Pseudomonadati</taxon>
        <taxon>Bacteroidota</taxon>
        <taxon>Flavobacteriia</taxon>
        <taxon>Flavobacteriales</taxon>
        <taxon>Weeksellaceae</taxon>
        <taxon>Ornithobacterium</taxon>
    </lineage>
</organism>
<dbReference type="HOGENOM" id="CLU_2618596_0_0_10"/>
<accession>I4A0B0</accession>
<evidence type="ECO:0000313" key="1">
    <source>
        <dbReference type="EMBL" id="AFL97394.1"/>
    </source>
</evidence>
<dbReference type="AlphaFoldDB" id="I4A0B0"/>
<gene>
    <name evidence="1" type="ordered locus">Ornrh_1210</name>
</gene>
<dbReference type="STRING" id="867902.Ornrh_1210"/>
<name>I4A0B0_ORNRL</name>
<dbReference type="EMBL" id="CP003283">
    <property type="protein sequence ID" value="AFL97394.1"/>
    <property type="molecule type" value="Genomic_DNA"/>
</dbReference>
<dbReference type="Proteomes" id="UP000006051">
    <property type="component" value="Chromosome"/>
</dbReference>
<dbReference type="PATRIC" id="fig|867902.3.peg.1187"/>
<reference evidence="1 2" key="1">
    <citation type="submission" date="2012-06" db="EMBL/GenBank/DDBJ databases">
        <title>The complete genome of Ornithobacterium rhinotracheale DSM 15997.</title>
        <authorList>
            <consortium name="US DOE Joint Genome Institute (JGI-PGF)"/>
            <person name="Lucas S."/>
            <person name="Copeland A."/>
            <person name="Lapidus A."/>
            <person name="Goodwin L."/>
            <person name="Pitluck S."/>
            <person name="Peters L."/>
            <person name="Mikhailova N."/>
            <person name="Teshima H."/>
            <person name="Kyrpides N."/>
            <person name="Mavromatis K."/>
            <person name="Pagani I."/>
            <person name="Ivanova N."/>
            <person name="Ovchinnikova G."/>
            <person name="Zeytun A."/>
            <person name="Detter J.C."/>
            <person name="Han C."/>
            <person name="Land M."/>
            <person name="Hauser L."/>
            <person name="Markowitz V."/>
            <person name="Cheng J.-F."/>
            <person name="Hugenholtz P."/>
            <person name="Woyke T."/>
            <person name="Wu D."/>
            <person name="Lang E."/>
            <person name="Kopitz M."/>
            <person name="Brambilla E."/>
            <person name="Klenk H.-P."/>
            <person name="Eisen J.A."/>
        </authorList>
    </citation>
    <scope>NUCLEOTIDE SEQUENCE [LARGE SCALE GENOMIC DNA]</scope>
    <source>
        <strain evidence="2">ATCC 51463 / DSM 15997 / CCUG 23171 / LMG 9086</strain>
    </source>
</reference>
<protein>
    <submittedName>
        <fullName evidence="1">Uncharacterized protein</fullName>
    </submittedName>
</protein>
<dbReference type="KEGG" id="orh:Ornrh_1210"/>
<sequence length="78" mass="9270">MDLRLVLRYDSEREKCLSYGERLKLHGAIHVFLNEEIPTLSEDLDQKVYNILLEAHSLKNKLEVEPINEQWHEIIINL</sequence>
<keyword evidence="2" id="KW-1185">Reference proteome</keyword>
<evidence type="ECO:0000313" key="2">
    <source>
        <dbReference type="Proteomes" id="UP000006051"/>
    </source>
</evidence>